<dbReference type="EMBL" id="QKZK01000003">
    <property type="protein sequence ID" value="PZX20068.1"/>
    <property type="molecule type" value="Genomic_DNA"/>
</dbReference>
<proteinExistence type="predicted"/>
<dbReference type="InterPro" id="IPR000601">
    <property type="entry name" value="PKD_dom"/>
</dbReference>
<feature type="signal peptide" evidence="1">
    <location>
        <begin position="1"/>
        <end position="21"/>
    </location>
</feature>
<comment type="caution">
    <text evidence="3">The sequence shown here is derived from an EMBL/GenBank/DDBJ whole genome shotgun (WGS) entry which is preliminary data.</text>
</comment>
<feature type="chain" id="PRO_5015876603" description="PKD domain-containing protein" evidence="1">
    <location>
        <begin position="22"/>
        <end position="484"/>
    </location>
</feature>
<sequence length="484" mass="52611">MFQYIIKSGMLCALAACLLTACEPQEKDEFELGALPNAQQLSFTMTPSAASANVIEFKSTTPFNGVVVWDLGNNAKAKGNTAVGEYPFAGTYEVSYAIYTEGGSATITQNLVIANDDLSLLSHPLYTVLTGGADAVNGKTWVFDQYHSGHFGVGPAASLKPEWWAAGPNDKLDCSLYTNEFTFKQVGVEMTWVNNGSVYTNGAGKAGLEALGFGPSVVPPAGDFDVAYQPKALYHYSLSTSDSTLVLSDGAFFGHYAGTSTYKILSITKDEMYVKCMSTVESGNGWWYRLIPKELNVKPVVPTKAVPLSEGFETEKPKVVFATEDMGDLTSAAYQNPAPVPFNESAAVYLYQKKAGVAYSNISHVVSGYKFDLTKQNQITMKVFIPSYNDYVTENAVAGDWVSNKVLQKSVAVKLQNNELGTSAYTTQVEVMKNDLPTDQWVELTFDFSAAANRTDLDKILIQFGTEGHNGGGIFFFDDFKFAE</sequence>
<dbReference type="PROSITE" id="PS51257">
    <property type="entry name" value="PROKAR_LIPOPROTEIN"/>
    <property type="match status" value="1"/>
</dbReference>
<keyword evidence="1" id="KW-0732">Signal</keyword>
<dbReference type="Gene3D" id="2.60.120.260">
    <property type="entry name" value="Galactose-binding domain-like"/>
    <property type="match status" value="1"/>
</dbReference>
<dbReference type="PROSITE" id="PS50093">
    <property type="entry name" value="PKD"/>
    <property type="match status" value="1"/>
</dbReference>
<dbReference type="InterPro" id="IPR035986">
    <property type="entry name" value="PKD_dom_sf"/>
</dbReference>
<gene>
    <name evidence="3" type="ORF">LX69_00520</name>
</gene>
<dbReference type="OrthoDB" id="939920at2"/>
<evidence type="ECO:0000256" key="1">
    <source>
        <dbReference type="SAM" id="SignalP"/>
    </source>
</evidence>
<evidence type="ECO:0000313" key="3">
    <source>
        <dbReference type="EMBL" id="PZX20068.1"/>
    </source>
</evidence>
<evidence type="ECO:0000313" key="4">
    <source>
        <dbReference type="Proteomes" id="UP000249239"/>
    </source>
</evidence>
<accession>A0A2W7NIG0</accession>
<reference evidence="3 4" key="1">
    <citation type="submission" date="2018-06" db="EMBL/GenBank/DDBJ databases">
        <title>Genomic Encyclopedia of Archaeal and Bacterial Type Strains, Phase II (KMG-II): from individual species to whole genera.</title>
        <authorList>
            <person name="Goeker M."/>
        </authorList>
    </citation>
    <scope>NUCLEOTIDE SEQUENCE [LARGE SCALE GENOMIC DNA]</scope>
    <source>
        <strain evidence="3 4">DSM 6779</strain>
    </source>
</reference>
<feature type="domain" description="PKD" evidence="2">
    <location>
        <begin position="69"/>
        <end position="113"/>
    </location>
</feature>
<evidence type="ECO:0000259" key="2">
    <source>
        <dbReference type="PROSITE" id="PS50093"/>
    </source>
</evidence>
<dbReference type="SUPFAM" id="SSF49299">
    <property type="entry name" value="PKD domain"/>
    <property type="match status" value="1"/>
</dbReference>
<dbReference type="RefSeq" id="WP_111444247.1">
    <property type="nucleotide sequence ID" value="NZ_QKZK01000003.1"/>
</dbReference>
<protein>
    <recommendedName>
        <fullName evidence="2">PKD domain-containing protein</fullName>
    </recommendedName>
</protein>
<keyword evidence="4" id="KW-1185">Reference proteome</keyword>
<dbReference type="AlphaFoldDB" id="A0A2W7NIG0"/>
<name>A0A2W7NIG0_9BACT</name>
<dbReference type="Proteomes" id="UP000249239">
    <property type="component" value="Unassembled WGS sequence"/>
</dbReference>
<organism evidence="3 4">
    <name type="scientific">Breznakibacter xylanolyticus</name>
    <dbReference type="NCBI Taxonomy" id="990"/>
    <lineage>
        <taxon>Bacteria</taxon>
        <taxon>Pseudomonadati</taxon>
        <taxon>Bacteroidota</taxon>
        <taxon>Bacteroidia</taxon>
        <taxon>Marinilabiliales</taxon>
        <taxon>Marinilabiliaceae</taxon>
        <taxon>Breznakibacter</taxon>
    </lineage>
</organism>